<evidence type="ECO:0000313" key="3">
    <source>
        <dbReference type="Proteomes" id="UP001273209"/>
    </source>
</evidence>
<protein>
    <submittedName>
        <fullName evidence="2">Uncharacterized protein</fullName>
    </submittedName>
</protein>
<organism evidence="2 3">
    <name type="scientific">Trichoderma aggressivum f. europaeum</name>
    <dbReference type="NCBI Taxonomy" id="173218"/>
    <lineage>
        <taxon>Eukaryota</taxon>
        <taxon>Fungi</taxon>
        <taxon>Dikarya</taxon>
        <taxon>Ascomycota</taxon>
        <taxon>Pezizomycotina</taxon>
        <taxon>Sordariomycetes</taxon>
        <taxon>Hypocreomycetidae</taxon>
        <taxon>Hypocreales</taxon>
        <taxon>Hypocreaceae</taxon>
        <taxon>Trichoderma</taxon>
    </lineage>
</organism>
<feature type="compositionally biased region" description="Low complexity" evidence="1">
    <location>
        <begin position="65"/>
        <end position="80"/>
    </location>
</feature>
<proteinExistence type="predicted"/>
<dbReference type="PANTHER" id="PTHR37540:SF5">
    <property type="entry name" value="TRANSCRIPTION FACTOR DOMAIN-CONTAINING PROTEIN"/>
    <property type="match status" value="1"/>
</dbReference>
<dbReference type="EMBL" id="JAWRVG010000003">
    <property type="protein sequence ID" value="KAK4083806.1"/>
    <property type="molecule type" value="Genomic_DNA"/>
</dbReference>
<dbReference type="RefSeq" id="XP_062759807.1">
    <property type="nucleotide sequence ID" value="XM_062895541.1"/>
</dbReference>
<dbReference type="AlphaFoldDB" id="A0AAE1IKS7"/>
<sequence>MSLPTRGKVHFVYLTDPSKAAISSHKAAKSHAARHGHARIRRQRMNEYHEEKQKGEGSSQAPQKAAAESSAGGSRSALAANPRSSSNQNEASREMVLHLPQASQSPSLETSPLSSMPKDIYSVYGADLDTTQQFLLYHYVSFVIPFGKRHCKKYTDSNVWKRFMLTELLPAALANPGLLSAILLSACRSLFEEAKNNRFVQLATYYKLACLRSMSELLAAQDPPVGDPAIAQVSLLAADELNIGDKDTSKQHMDAANRMVLMKGGSATLGMNGFLKAIVDTLTCALSRRDPMSCDMTE</sequence>
<feature type="region of interest" description="Disordered" evidence="1">
    <location>
        <begin position="47"/>
        <end position="93"/>
    </location>
</feature>
<evidence type="ECO:0000313" key="2">
    <source>
        <dbReference type="EMBL" id="KAK4083806.1"/>
    </source>
</evidence>
<feature type="compositionally biased region" description="Basic residues" evidence="1">
    <location>
        <begin position="26"/>
        <end position="39"/>
    </location>
</feature>
<keyword evidence="3" id="KW-1185">Reference proteome</keyword>
<feature type="region of interest" description="Disordered" evidence="1">
    <location>
        <begin position="20"/>
        <end position="39"/>
    </location>
</feature>
<reference evidence="2" key="1">
    <citation type="submission" date="2023-11" db="EMBL/GenBank/DDBJ databases">
        <title>The genome sequences of three competitors of mushroom-forming fungi.</title>
        <authorList>
            <person name="Beijen E."/>
            <person name="Ohm R.A."/>
        </authorList>
    </citation>
    <scope>NUCLEOTIDE SEQUENCE</scope>
    <source>
        <strain evidence="2">CBS 100526</strain>
    </source>
</reference>
<dbReference type="GeneID" id="87915446"/>
<accession>A0AAE1IKS7</accession>
<name>A0AAE1IKS7_9HYPO</name>
<evidence type="ECO:0000256" key="1">
    <source>
        <dbReference type="SAM" id="MobiDB-lite"/>
    </source>
</evidence>
<dbReference type="PANTHER" id="PTHR37540">
    <property type="entry name" value="TRANSCRIPTION FACTOR (ACR-2), PUTATIVE-RELATED-RELATED"/>
    <property type="match status" value="1"/>
</dbReference>
<comment type="caution">
    <text evidence="2">The sequence shown here is derived from an EMBL/GenBank/DDBJ whole genome shotgun (WGS) entry which is preliminary data.</text>
</comment>
<gene>
    <name evidence="2" type="ORF">Triagg1_1468</name>
</gene>
<dbReference type="Proteomes" id="UP001273209">
    <property type="component" value="Unassembled WGS sequence"/>
</dbReference>